<dbReference type="InterPro" id="IPR036312">
    <property type="entry name" value="Bifun_inhib/LTP/seed_sf"/>
</dbReference>
<dbReference type="PANTHER" id="PTHR35501">
    <property type="entry name" value="PROTEIN YY1"/>
    <property type="match status" value="1"/>
</dbReference>
<dbReference type="InterPro" id="IPR016140">
    <property type="entry name" value="Bifunc_inhib/LTP/seed_store"/>
</dbReference>
<dbReference type="SMART" id="SM00499">
    <property type="entry name" value="AAI"/>
    <property type="match status" value="1"/>
</dbReference>
<dbReference type="PANTHER" id="PTHR35501:SF7">
    <property type="entry name" value="NON-SPECIFIC LIPID-TRANSFER PROTEIN C4"/>
    <property type="match status" value="1"/>
</dbReference>
<feature type="chain" id="PRO_5026303654" description="Bifunctional inhibitor/plant lipid transfer protein/seed storage helical domain-containing protein" evidence="1">
    <location>
        <begin position="26"/>
        <end position="138"/>
    </location>
</feature>
<feature type="signal peptide" evidence="1">
    <location>
        <begin position="1"/>
        <end position="25"/>
    </location>
</feature>
<dbReference type="SUPFAM" id="SSF47699">
    <property type="entry name" value="Bifunctional inhibitor/lipid-transfer protein/seed storage 2S albumin"/>
    <property type="match status" value="1"/>
</dbReference>
<comment type="caution">
    <text evidence="3">The sequence shown here is derived from an EMBL/GenBank/DDBJ whole genome shotgun (WGS) entry which is preliminary data.</text>
</comment>
<evidence type="ECO:0000259" key="2">
    <source>
        <dbReference type="SMART" id="SM00499"/>
    </source>
</evidence>
<gene>
    <name evidence="3" type="ORF">E2562_007153</name>
</gene>
<dbReference type="OrthoDB" id="1873458at2759"/>
<accession>A0A6G1CDS9</accession>
<keyword evidence="1" id="KW-0732">Signal</keyword>
<dbReference type="Proteomes" id="UP000479710">
    <property type="component" value="Unassembled WGS sequence"/>
</dbReference>
<keyword evidence="4" id="KW-1185">Reference proteome</keyword>
<protein>
    <recommendedName>
        <fullName evidence="2">Bifunctional inhibitor/plant lipid transfer protein/seed storage helical domain-containing protein</fullName>
    </recommendedName>
</protein>
<sequence>MEASKRNAVAAAACVLVLLAVGAEAQAAGGECVPQLNRLLACRAYAVPGAGDPSAECCSALSSISQGCACSAMSIMNSLPSRCHLGQRPKTRRRIKVSMHRWNAWNKNNQGVDEAVVVFVSRLVKSSDYTPAAVDVDE</sequence>
<organism evidence="3 4">
    <name type="scientific">Oryza meyeriana var. granulata</name>
    <dbReference type="NCBI Taxonomy" id="110450"/>
    <lineage>
        <taxon>Eukaryota</taxon>
        <taxon>Viridiplantae</taxon>
        <taxon>Streptophyta</taxon>
        <taxon>Embryophyta</taxon>
        <taxon>Tracheophyta</taxon>
        <taxon>Spermatophyta</taxon>
        <taxon>Magnoliopsida</taxon>
        <taxon>Liliopsida</taxon>
        <taxon>Poales</taxon>
        <taxon>Poaceae</taxon>
        <taxon>BOP clade</taxon>
        <taxon>Oryzoideae</taxon>
        <taxon>Oryzeae</taxon>
        <taxon>Oryzinae</taxon>
        <taxon>Oryza</taxon>
        <taxon>Oryza meyeriana</taxon>
    </lineage>
</organism>
<dbReference type="EMBL" id="SPHZ02000009">
    <property type="protein sequence ID" value="KAF0898300.1"/>
    <property type="molecule type" value="Genomic_DNA"/>
</dbReference>
<dbReference type="AlphaFoldDB" id="A0A6G1CDS9"/>
<dbReference type="Pfam" id="PF00234">
    <property type="entry name" value="Tryp_alpha_amyl"/>
    <property type="match status" value="1"/>
</dbReference>
<dbReference type="Gene3D" id="1.10.110.10">
    <property type="entry name" value="Plant lipid-transfer and hydrophobic proteins"/>
    <property type="match status" value="1"/>
</dbReference>
<feature type="domain" description="Bifunctional inhibitor/plant lipid transfer protein/seed storage helical" evidence="2">
    <location>
        <begin position="32"/>
        <end position="93"/>
    </location>
</feature>
<name>A0A6G1CDS9_9ORYZ</name>
<evidence type="ECO:0000313" key="3">
    <source>
        <dbReference type="EMBL" id="KAF0898300.1"/>
    </source>
</evidence>
<reference evidence="3 4" key="1">
    <citation type="submission" date="2019-11" db="EMBL/GenBank/DDBJ databases">
        <title>Whole genome sequence of Oryza granulata.</title>
        <authorList>
            <person name="Li W."/>
        </authorList>
    </citation>
    <scope>NUCLEOTIDE SEQUENCE [LARGE SCALE GENOMIC DNA]</scope>
    <source>
        <strain evidence="4">cv. Menghai</strain>
        <tissue evidence="3">Leaf</tissue>
    </source>
</reference>
<proteinExistence type="predicted"/>
<evidence type="ECO:0000256" key="1">
    <source>
        <dbReference type="SAM" id="SignalP"/>
    </source>
</evidence>
<evidence type="ECO:0000313" key="4">
    <source>
        <dbReference type="Proteomes" id="UP000479710"/>
    </source>
</evidence>